<dbReference type="AlphaFoldDB" id="A0A3A4NWC9"/>
<proteinExistence type="predicted"/>
<protein>
    <submittedName>
        <fullName evidence="1">Uncharacterized protein</fullName>
    </submittedName>
</protein>
<dbReference type="Proteomes" id="UP000265882">
    <property type="component" value="Unassembled WGS sequence"/>
</dbReference>
<gene>
    <name evidence="1" type="ORF">C4520_03495</name>
</gene>
<organism evidence="1 2">
    <name type="scientific">Abyssobacteria bacterium (strain SURF_5)</name>
    <dbReference type="NCBI Taxonomy" id="2093360"/>
    <lineage>
        <taxon>Bacteria</taxon>
        <taxon>Pseudomonadati</taxon>
        <taxon>Candidatus Hydrogenedentota</taxon>
        <taxon>Candidatus Abyssobacteria</taxon>
    </lineage>
</organism>
<sequence>MQKPAKKQPQQPDEHHFDAAGETLFIKLPKGAVATWQTSSRMTIEAGGGILRGPASLFTLGKGTFKINPVSACRVSAVFEHPVYLVSYLRLADIMKNRYVFTVQLRPDWRVNLWPHLFGAYARTGQWPTRKRDYARFFRLILEQADLDALARADSKTRLQKMSSYLSLAALVKVGRNTTARRLAAEHGEKIIRKLLEAEYYPELLAEVDAFNSLKKAGGIVPLTGALAQDETGLKTPFEIARPQRIEVRGRCSVEFMWEYGEHYDGGLLCSSIELTPKAPLALPGRLQVSAPRAHFVLDTGAKTAYGATFPAPLICKGEDASISISNGSPGALANIKQGIAGFLSRRPPRRDPGSLAIEIAATEI</sequence>
<accession>A0A3A4NWC9</accession>
<evidence type="ECO:0000313" key="1">
    <source>
        <dbReference type="EMBL" id="RJP24757.1"/>
    </source>
</evidence>
<reference evidence="1 2" key="1">
    <citation type="journal article" date="2017" name="ISME J.">
        <title>Energy and carbon metabolisms in a deep terrestrial subsurface fluid microbial community.</title>
        <authorList>
            <person name="Momper L."/>
            <person name="Jungbluth S.P."/>
            <person name="Lee M.D."/>
            <person name="Amend J.P."/>
        </authorList>
    </citation>
    <scope>NUCLEOTIDE SEQUENCE [LARGE SCALE GENOMIC DNA]</scope>
    <source>
        <strain evidence="1">SURF_5</strain>
    </source>
</reference>
<evidence type="ECO:0000313" key="2">
    <source>
        <dbReference type="Proteomes" id="UP000265882"/>
    </source>
</evidence>
<name>A0A3A4NWC9_ABYX5</name>
<dbReference type="EMBL" id="QZKU01000031">
    <property type="protein sequence ID" value="RJP24757.1"/>
    <property type="molecule type" value="Genomic_DNA"/>
</dbReference>
<comment type="caution">
    <text evidence="1">The sequence shown here is derived from an EMBL/GenBank/DDBJ whole genome shotgun (WGS) entry which is preliminary data.</text>
</comment>